<dbReference type="Pfam" id="PF13358">
    <property type="entry name" value="DDE_3"/>
    <property type="match status" value="1"/>
</dbReference>
<evidence type="ECO:0000313" key="2">
    <source>
        <dbReference type="EMBL" id="CAF1132837.1"/>
    </source>
</evidence>
<proteinExistence type="predicted"/>
<evidence type="ECO:0000313" key="3">
    <source>
        <dbReference type="Proteomes" id="UP000663879"/>
    </source>
</evidence>
<dbReference type="Gene3D" id="3.30.420.10">
    <property type="entry name" value="Ribonuclease H-like superfamily/Ribonuclease H"/>
    <property type="match status" value="1"/>
</dbReference>
<dbReference type="Proteomes" id="UP000663879">
    <property type="component" value="Unassembled WGS sequence"/>
</dbReference>
<gene>
    <name evidence="2" type="ORF">OXX778_LOCUS22554</name>
</gene>
<evidence type="ECO:0000259" key="1">
    <source>
        <dbReference type="Pfam" id="PF13358"/>
    </source>
</evidence>
<organism evidence="2 3">
    <name type="scientific">Brachionus calyciflorus</name>
    <dbReference type="NCBI Taxonomy" id="104777"/>
    <lineage>
        <taxon>Eukaryota</taxon>
        <taxon>Metazoa</taxon>
        <taxon>Spiralia</taxon>
        <taxon>Gnathifera</taxon>
        <taxon>Rotifera</taxon>
        <taxon>Eurotatoria</taxon>
        <taxon>Monogononta</taxon>
        <taxon>Pseudotrocha</taxon>
        <taxon>Ploima</taxon>
        <taxon>Brachionidae</taxon>
        <taxon>Brachionus</taxon>
    </lineage>
</organism>
<feature type="domain" description="Tc1-like transposase DDE" evidence="1">
    <location>
        <begin position="16"/>
        <end position="83"/>
    </location>
</feature>
<dbReference type="InterPro" id="IPR036397">
    <property type="entry name" value="RNaseH_sf"/>
</dbReference>
<comment type="caution">
    <text evidence="2">The sequence shown here is derived from an EMBL/GenBank/DDBJ whole genome shotgun (WGS) entry which is preliminary data.</text>
</comment>
<dbReference type="GO" id="GO:0003676">
    <property type="term" value="F:nucleic acid binding"/>
    <property type="evidence" value="ECO:0007669"/>
    <property type="project" value="InterPro"/>
</dbReference>
<sequence length="123" mass="14358">METLENYLFPSSEIFYDQSQDWIFQQDGPSSHTAHSVRNWFQEKQIPVLPWCPRPPDLNPIENLWSDIDHKMVNTKTASVEHLKCVLFDEWLKVPSDVVKIMIESMPKRVAECIKAKGGHFKC</sequence>
<keyword evidence="3" id="KW-1185">Reference proteome</keyword>
<name>A0A814REF5_9BILA</name>
<dbReference type="OrthoDB" id="4843387at2759"/>
<accession>A0A814REF5</accession>
<reference evidence="2" key="1">
    <citation type="submission" date="2021-02" db="EMBL/GenBank/DDBJ databases">
        <authorList>
            <person name="Nowell W R."/>
        </authorList>
    </citation>
    <scope>NUCLEOTIDE SEQUENCE</scope>
    <source>
        <strain evidence="2">Ploen Becks lab</strain>
    </source>
</reference>
<dbReference type="AlphaFoldDB" id="A0A814REF5"/>
<dbReference type="EMBL" id="CAJNOC010009784">
    <property type="protein sequence ID" value="CAF1132837.1"/>
    <property type="molecule type" value="Genomic_DNA"/>
</dbReference>
<protein>
    <recommendedName>
        <fullName evidence="1">Tc1-like transposase DDE domain-containing protein</fullName>
    </recommendedName>
</protein>
<dbReference type="InterPro" id="IPR038717">
    <property type="entry name" value="Tc1-like_DDE_dom"/>
</dbReference>